<proteinExistence type="predicted"/>
<keyword evidence="2" id="KW-1185">Reference proteome</keyword>
<evidence type="ECO:0000313" key="2">
    <source>
        <dbReference type="Proteomes" id="UP000772434"/>
    </source>
</evidence>
<organism evidence="1 2">
    <name type="scientific">Rhodocollybia butyracea</name>
    <dbReference type="NCBI Taxonomy" id="206335"/>
    <lineage>
        <taxon>Eukaryota</taxon>
        <taxon>Fungi</taxon>
        <taxon>Dikarya</taxon>
        <taxon>Basidiomycota</taxon>
        <taxon>Agaricomycotina</taxon>
        <taxon>Agaricomycetes</taxon>
        <taxon>Agaricomycetidae</taxon>
        <taxon>Agaricales</taxon>
        <taxon>Marasmiineae</taxon>
        <taxon>Omphalotaceae</taxon>
        <taxon>Rhodocollybia</taxon>
    </lineage>
</organism>
<dbReference type="EMBL" id="JADNRY010000010">
    <property type="protein sequence ID" value="KAF9075106.1"/>
    <property type="molecule type" value="Genomic_DNA"/>
</dbReference>
<comment type="caution">
    <text evidence="1">The sequence shown here is derived from an EMBL/GenBank/DDBJ whole genome shotgun (WGS) entry which is preliminary data.</text>
</comment>
<dbReference type="AlphaFoldDB" id="A0A9P5UDF1"/>
<protein>
    <submittedName>
        <fullName evidence="1">Uncharacterized protein</fullName>
    </submittedName>
</protein>
<evidence type="ECO:0000313" key="1">
    <source>
        <dbReference type="EMBL" id="KAF9075106.1"/>
    </source>
</evidence>
<dbReference type="Proteomes" id="UP000772434">
    <property type="component" value="Unassembled WGS sequence"/>
</dbReference>
<accession>A0A9P5UDF1</accession>
<sequence length="192" mass="21276">MADGTTGTSTTNATKDIGSIAGCTTQNMGITVDGMGLIFFWRTSSRGDLYRIQIFYIQAQALEPLHLISQTDSEDIKSFDQRSHDCQPFIILEVFEIALRLFANESFTKAVGHKLSEGRKREREAKINVRVSQSTLVASPAAAISMTLNIASKYSRMGSEAECGRRTTFANDLRRSSKIQGCCMHRAQRIQA</sequence>
<gene>
    <name evidence="1" type="ORF">BDP27DRAFT_1358864</name>
</gene>
<reference evidence="1" key="1">
    <citation type="submission" date="2020-11" db="EMBL/GenBank/DDBJ databases">
        <authorList>
            <consortium name="DOE Joint Genome Institute"/>
            <person name="Ahrendt S."/>
            <person name="Riley R."/>
            <person name="Andreopoulos W."/>
            <person name="Labutti K."/>
            <person name="Pangilinan J."/>
            <person name="Ruiz-Duenas F.J."/>
            <person name="Barrasa J.M."/>
            <person name="Sanchez-Garcia M."/>
            <person name="Camarero S."/>
            <person name="Miyauchi S."/>
            <person name="Serrano A."/>
            <person name="Linde D."/>
            <person name="Babiker R."/>
            <person name="Drula E."/>
            <person name="Ayuso-Fernandez I."/>
            <person name="Pacheco R."/>
            <person name="Padilla G."/>
            <person name="Ferreira P."/>
            <person name="Barriuso J."/>
            <person name="Kellner H."/>
            <person name="Castanera R."/>
            <person name="Alfaro M."/>
            <person name="Ramirez L."/>
            <person name="Pisabarro A.G."/>
            <person name="Kuo A."/>
            <person name="Tritt A."/>
            <person name="Lipzen A."/>
            <person name="He G."/>
            <person name="Yan M."/>
            <person name="Ng V."/>
            <person name="Cullen D."/>
            <person name="Martin F."/>
            <person name="Rosso M.-N."/>
            <person name="Henrissat B."/>
            <person name="Hibbett D."/>
            <person name="Martinez A.T."/>
            <person name="Grigoriev I.V."/>
        </authorList>
    </citation>
    <scope>NUCLEOTIDE SEQUENCE</scope>
    <source>
        <strain evidence="1">AH 40177</strain>
    </source>
</reference>
<name>A0A9P5UDF1_9AGAR</name>